<evidence type="ECO:0000313" key="4">
    <source>
        <dbReference type="Proteomes" id="UP000321947"/>
    </source>
</evidence>
<keyword evidence="1" id="KW-0808">Transferase</keyword>
<name>A0A5A7SRT8_CUCMM</name>
<accession>A0A5A7SRT8</accession>
<dbReference type="SUPFAM" id="SSF56672">
    <property type="entry name" value="DNA/RNA polymerases"/>
    <property type="match status" value="1"/>
</dbReference>
<dbReference type="PANTHER" id="PTHR37984:SF5">
    <property type="entry name" value="PROTEIN NYNRIN-LIKE"/>
    <property type="match status" value="1"/>
</dbReference>
<dbReference type="GO" id="GO:0003964">
    <property type="term" value="F:RNA-directed DNA polymerase activity"/>
    <property type="evidence" value="ECO:0007669"/>
    <property type="project" value="UniProtKB-KW"/>
</dbReference>
<proteinExistence type="predicted"/>
<dbReference type="EMBL" id="SSTE01020899">
    <property type="protein sequence ID" value="KAA0033258.1"/>
    <property type="molecule type" value="Genomic_DNA"/>
</dbReference>
<dbReference type="Proteomes" id="UP000321947">
    <property type="component" value="Unassembled WGS sequence"/>
</dbReference>
<dbReference type="Proteomes" id="UP000321393">
    <property type="component" value="Unassembled WGS sequence"/>
</dbReference>
<gene>
    <name evidence="2" type="ORF">E5676_scaffold9G00180</name>
    <name evidence="1" type="ORF">E6C27_scaffold845G00540</name>
</gene>
<dbReference type="InterPro" id="IPR050951">
    <property type="entry name" value="Retrovirus_Pol_polyprotein"/>
</dbReference>
<comment type="caution">
    <text evidence="1">The sequence shown here is derived from an EMBL/GenBank/DDBJ whole genome shotgun (WGS) entry which is preliminary data.</text>
</comment>
<dbReference type="PANTHER" id="PTHR37984">
    <property type="entry name" value="PROTEIN CBG26694"/>
    <property type="match status" value="1"/>
</dbReference>
<dbReference type="InterPro" id="IPR043502">
    <property type="entry name" value="DNA/RNA_pol_sf"/>
</dbReference>
<evidence type="ECO:0000313" key="1">
    <source>
        <dbReference type="EMBL" id="KAA0033258.1"/>
    </source>
</evidence>
<reference evidence="3 4" key="1">
    <citation type="submission" date="2019-08" db="EMBL/GenBank/DDBJ databases">
        <title>Draft genome sequences of two oriental melons (Cucumis melo L. var makuwa).</title>
        <authorList>
            <person name="Kwon S.-Y."/>
        </authorList>
    </citation>
    <scope>NUCLEOTIDE SEQUENCE [LARGE SCALE GENOMIC DNA]</scope>
    <source>
        <strain evidence="4">cv. Chang Bougi</strain>
        <strain evidence="3">cv. SW 3</strain>
        <tissue evidence="1">Leaf</tissue>
    </source>
</reference>
<evidence type="ECO:0000313" key="3">
    <source>
        <dbReference type="Proteomes" id="UP000321393"/>
    </source>
</evidence>
<dbReference type="EMBL" id="SSTD01006822">
    <property type="protein sequence ID" value="TYK19613.1"/>
    <property type="molecule type" value="Genomic_DNA"/>
</dbReference>
<keyword evidence="1" id="KW-0695">RNA-directed DNA polymerase</keyword>
<protein>
    <submittedName>
        <fullName evidence="1">Reverse transcriptase</fullName>
    </submittedName>
</protein>
<sequence>MSSKDGTMSSFLSGFNETDVIFLEFVEDLNNPARGSSLVSNNSSREYIEVVKGDLQRFFVLDFNDQAINRFFEHQMLNTFKEFWGDCHSHFKKYSDPEELYVVHQVLWHDQVVYLGYVVAVDGIKVDPQKAEAIVKWQRPTFVTKVHSFLGLAVSSKKFEVYCDASHQGLGCALMQGEYQAGKANVVADALSQKSKVIKESVNSVNMPLLMKFGCYNSLLPVSLKGNLIASFQVNYTPRSDGALLKHDRVCVPRDDVLKNAILEEAHNSAYALHPSSTKMYRTLKQYY</sequence>
<dbReference type="AlphaFoldDB" id="A0A5A7SRT8"/>
<organism evidence="1 3">
    <name type="scientific">Cucumis melo var. makuwa</name>
    <name type="common">Oriental melon</name>
    <dbReference type="NCBI Taxonomy" id="1194695"/>
    <lineage>
        <taxon>Eukaryota</taxon>
        <taxon>Viridiplantae</taxon>
        <taxon>Streptophyta</taxon>
        <taxon>Embryophyta</taxon>
        <taxon>Tracheophyta</taxon>
        <taxon>Spermatophyta</taxon>
        <taxon>Magnoliopsida</taxon>
        <taxon>eudicotyledons</taxon>
        <taxon>Gunneridae</taxon>
        <taxon>Pentapetalae</taxon>
        <taxon>rosids</taxon>
        <taxon>fabids</taxon>
        <taxon>Cucurbitales</taxon>
        <taxon>Cucurbitaceae</taxon>
        <taxon>Benincaseae</taxon>
        <taxon>Cucumis</taxon>
    </lineage>
</organism>
<evidence type="ECO:0000313" key="2">
    <source>
        <dbReference type="EMBL" id="TYK19613.1"/>
    </source>
</evidence>
<keyword evidence="1" id="KW-0548">Nucleotidyltransferase</keyword>